<proteinExistence type="predicted"/>
<feature type="signal peptide" evidence="1">
    <location>
        <begin position="1"/>
        <end position="17"/>
    </location>
</feature>
<dbReference type="EMBL" id="KE560971">
    <property type="protein sequence ID" value="EPZ34252.1"/>
    <property type="molecule type" value="Genomic_DNA"/>
</dbReference>
<dbReference type="OrthoDB" id="530066at2759"/>
<evidence type="ECO:0000256" key="1">
    <source>
        <dbReference type="SAM" id="SignalP"/>
    </source>
</evidence>
<name>A0A075AZX1_ROZAC</name>
<feature type="chain" id="PRO_5001704917" evidence="1">
    <location>
        <begin position="18"/>
        <end position="345"/>
    </location>
</feature>
<reference evidence="2 3" key="1">
    <citation type="journal article" date="2013" name="Curr. Biol.">
        <title>Shared signatures of parasitism and phylogenomics unite Cryptomycota and microsporidia.</title>
        <authorList>
            <person name="James T.Y."/>
            <person name="Pelin A."/>
            <person name="Bonen L."/>
            <person name="Ahrendt S."/>
            <person name="Sain D."/>
            <person name="Corradi N."/>
            <person name="Stajich J.E."/>
        </authorList>
    </citation>
    <scope>NUCLEOTIDE SEQUENCE [LARGE SCALE GENOMIC DNA]</scope>
    <source>
        <strain evidence="2 3">CSF55</strain>
    </source>
</reference>
<dbReference type="AlphaFoldDB" id="A0A075AZX1"/>
<dbReference type="HOGENOM" id="CLU_804492_0_0_1"/>
<protein>
    <submittedName>
        <fullName evidence="2">Uncharacterized protein</fullName>
    </submittedName>
</protein>
<sequence length="345" mass="38818">MLLQCLTVTLIGSLLSASNVGSKQAGDKLTPFSKFVSAVCKPGFVVELLEEGTKKDCFDVSQTKQHLSLSGSSTIMTPYKQSVGCVDARNPHHVIGSPGGDFAEFVSSFTTIYRFNKNQKYFKNMSKNKDYFFNLLSEFVKNMPPGRKFYLHTTKEAISSVFQKSIIPVELKGEKLTRALDSLSKSKNNGCGHIKYMLENPDKYFTPKELVKGFLQAFWRIYLTSDLRSKLQVDLYEGKLDAKAVVIVKHSASKDEPKECMDAFPAFVPHPNKNSTFVYHPQAAKVFRNQIVIKSLLKLLGIKENVYDRIVEYNDALHDVQMENTVAKVAEGLPKIAALFRYKVI</sequence>
<evidence type="ECO:0000313" key="2">
    <source>
        <dbReference type="EMBL" id="EPZ34252.1"/>
    </source>
</evidence>
<organism evidence="2 3">
    <name type="scientific">Rozella allomycis (strain CSF55)</name>
    <dbReference type="NCBI Taxonomy" id="988480"/>
    <lineage>
        <taxon>Eukaryota</taxon>
        <taxon>Fungi</taxon>
        <taxon>Fungi incertae sedis</taxon>
        <taxon>Cryptomycota</taxon>
        <taxon>Cryptomycota incertae sedis</taxon>
        <taxon>Rozella</taxon>
    </lineage>
</organism>
<gene>
    <name evidence="2" type="ORF">O9G_001865</name>
</gene>
<accession>A0A075AZX1</accession>
<keyword evidence="3" id="KW-1185">Reference proteome</keyword>
<keyword evidence="1" id="KW-0732">Signal</keyword>
<evidence type="ECO:0000313" key="3">
    <source>
        <dbReference type="Proteomes" id="UP000030755"/>
    </source>
</evidence>
<dbReference type="Proteomes" id="UP000030755">
    <property type="component" value="Unassembled WGS sequence"/>
</dbReference>